<dbReference type="PRINTS" id="PR00723">
    <property type="entry name" value="SUBTILISIN"/>
</dbReference>
<keyword evidence="2 5" id="KW-0645">Protease</keyword>
<dbReference type="PROSITE" id="PS51892">
    <property type="entry name" value="SUBTILASE"/>
    <property type="match status" value="1"/>
</dbReference>
<organism evidence="9 10">
    <name type="scientific">Aquabacterium lacunae</name>
    <dbReference type="NCBI Taxonomy" id="2528630"/>
    <lineage>
        <taxon>Bacteria</taxon>
        <taxon>Pseudomonadati</taxon>
        <taxon>Pseudomonadota</taxon>
        <taxon>Betaproteobacteria</taxon>
        <taxon>Burkholderiales</taxon>
        <taxon>Aquabacterium</taxon>
    </lineage>
</organism>
<feature type="compositionally biased region" description="Low complexity" evidence="6">
    <location>
        <begin position="630"/>
        <end position="639"/>
    </location>
</feature>
<dbReference type="InterPro" id="IPR000209">
    <property type="entry name" value="Peptidase_S8/S53_dom"/>
</dbReference>
<feature type="active site" description="Charge relay system" evidence="5">
    <location>
        <position position="307"/>
    </location>
</feature>
<evidence type="ECO:0000256" key="3">
    <source>
        <dbReference type="ARBA" id="ARBA00022801"/>
    </source>
</evidence>
<dbReference type="SUPFAM" id="SSF52743">
    <property type="entry name" value="Subtilisin-like"/>
    <property type="match status" value="1"/>
</dbReference>
<dbReference type="AlphaFoldDB" id="A0A4Q9GYE4"/>
<keyword evidence="10" id="KW-1185">Reference proteome</keyword>
<name>A0A4Q9GYE4_9BURK</name>
<feature type="region of interest" description="Disordered" evidence="6">
    <location>
        <begin position="620"/>
        <end position="640"/>
    </location>
</feature>
<keyword evidence="7" id="KW-1133">Transmembrane helix</keyword>
<dbReference type="Pfam" id="PF00082">
    <property type="entry name" value="Peptidase_S8"/>
    <property type="match status" value="1"/>
</dbReference>
<dbReference type="Proteomes" id="UP000292120">
    <property type="component" value="Unassembled WGS sequence"/>
</dbReference>
<evidence type="ECO:0000313" key="9">
    <source>
        <dbReference type="EMBL" id="TBO31245.1"/>
    </source>
</evidence>
<accession>A0A4Q9GYE4</accession>
<comment type="similarity">
    <text evidence="1 5">Belongs to the peptidase S8 family.</text>
</comment>
<protein>
    <recommendedName>
        <fullName evidence="8">Peptidase S8/S53 domain-containing protein</fullName>
    </recommendedName>
</protein>
<evidence type="ECO:0000256" key="5">
    <source>
        <dbReference type="PROSITE-ProRule" id="PRU01240"/>
    </source>
</evidence>
<evidence type="ECO:0000256" key="6">
    <source>
        <dbReference type="SAM" id="MobiDB-lite"/>
    </source>
</evidence>
<keyword evidence="4 5" id="KW-0720">Serine protease</keyword>
<dbReference type="OrthoDB" id="9790784at2"/>
<proteinExistence type="inferred from homology"/>
<reference evidence="9 10" key="1">
    <citation type="submission" date="2019-02" db="EMBL/GenBank/DDBJ databases">
        <title>Aquabacterium sp. strain KMB7.</title>
        <authorList>
            <person name="Chen W.-M."/>
        </authorList>
    </citation>
    <scope>NUCLEOTIDE SEQUENCE [LARGE SCALE GENOMIC DNA]</scope>
    <source>
        <strain evidence="9 10">KMB7</strain>
    </source>
</reference>
<evidence type="ECO:0000256" key="7">
    <source>
        <dbReference type="SAM" id="Phobius"/>
    </source>
</evidence>
<feature type="domain" description="Peptidase S8/S53" evidence="8">
    <location>
        <begin position="229"/>
        <end position="541"/>
    </location>
</feature>
<dbReference type="EMBL" id="SIXI01000003">
    <property type="protein sequence ID" value="TBO31245.1"/>
    <property type="molecule type" value="Genomic_DNA"/>
</dbReference>
<dbReference type="Gene3D" id="3.40.50.200">
    <property type="entry name" value="Peptidase S8/S53 domain"/>
    <property type="match status" value="1"/>
</dbReference>
<dbReference type="InterPro" id="IPR015500">
    <property type="entry name" value="Peptidase_S8_subtilisin-rel"/>
</dbReference>
<dbReference type="InterPro" id="IPR023828">
    <property type="entry name" value="Peptidase_S8_Ser-AS"/>
</dbReference>
<evidence type="ECO:0000256" key="1">
    <source>
        <dbReference type="ARBA" id="ARBA00011073"/>
    </source>
</evidence>
<dbReference type="PANTHER" id="PTHR43806">
    <property type="entry name" value="PEPTIDASE S8"/>
    <property type="match status" value="1"/>
</dbReference>
<evidence type="ECO:0000259" key="8">
    <source>
        <dbReference type="Pfam" id="PF00082"/>
    </source>
</evidence>
<sequence length="681" mass="70902">MKTAPSGAVFVTTEGKCDFKTPVALWGEATHPPSHHNQAIATWSVHVFVRLTVIAALAATLVPATQAAPAQTSTEPVRGFILHLKTDVAEGALTTRGQASRRHARLASLARQAGYTSNMPWRHLSNRMVSVRLPSDVTPEQQARLMARWMASGQVEWVEPNVKMWAHQVVSAAPNDAQYLNNSQWWASASTSASSGSGTRQNAGVPNLTRAWTTEYNGASTALASVTPVAVLDTGRVAHDDLYPRDTNQATSHALPGHDFVADAQFAGDSGGRDSDESDPGDFVSPSEASQAAFRQLGCGVQDSSWHGLAIEGILGARTNNSSGMAGIHANPRIVAVRVAGKCGADLDDILSAMYWVAKVNPSQSLDASLPSNPNPRARVVNISFGGSESCGLGYQTAVNDLKNNGVVVVASAGNEHGAVSRPASCQNVVAVAALNRLGLKSTYSNFGAAVTISTVGGDPGPGAGYTDAGVWGSALGDDGIFTTSHNTNSAPSLGTSSNSYAIYAGTSFSAPMVAGVIGMMLDVAPSLSVDDVFRGLRASARPHVTSTLIGQCSNDNPGRCMCTTSTCGAGMLDAYEALRWARLVRDGQEGAYTNPATAQVLEADPLVETRIRQALAMSSKDRVANNQQTPATTGATASAGGGGGGAFGGLWVLALALMAAVRQAWPRLLRARSSVRRALV</sequence>
<feature type="active site" description="Charge relay system" evidence="5">
    <location>
        <position position="508"/>
    </location>
</feature>
<evidence type="ECO:0000256" key="2">
    <source>
        <dbReference type="ARBA" id="ARBA00022670"/>
    </source>
</evidence>
<dbReference type="GO" id="GO:0006508">
    <property type="term" value="P:proteolysis"/>
    <property type="evidence" value="ECO:0007669"/>
    <property type="project" value="UniProtKB-KW"/>
</dbReference>
<feature type="transmembrane region" description="Helical" evidence="7">
    <location>
        <begin position="640"/>
        <end position="662"/>
    </location>
</feature>
<feature type="active site" description="Charge relay system" evidence="5">
    <location>
        <position position="233"/>
    </location>
</feature>
<keyword evidence="3 5" id="KW-0378">Hydrolase</keyword>
<dbReference type="PANTHER" id="PTHR43806:SF11">
    <property type="entry name" value="CEREVISIN-RELATED"/>
    <property type="match status" value="1"/>
</dbReference>
<dbReference type="GO" id="GO:0004252">
    <property type="term" value="F:serine-type endopeptidase activity"/>
    <property type="evidence" value="ECO:0007669"/>
    <property type="project" value="UniProtKB-UniRule"/>
</dbReference>
<dbReference type="PROSITE" id="PS00138">
    <property type="entry name" value="SUBTILASE_SER"/>
    <property type="match status" value="1"/>
</dbReference>
<evidence type="ECO:0000256" key="4">
    <source>
        <dbReference type="ARBA" id="ARBA00022825"/>
    </source>
</evidence>
<dbReference type="InterPro" id="IPR036852">
    <property type="entry name" value="Peptidase_S8/S53_dom_sf"/>
</dbReference>
<gene>
    <name evidence="9" type="ORF">EYS42_08335</name>
</gene>
<feature type="region of interest" description="Disordered" evidence="6">
    <location>
        <begin position="263"/>
        <end position="287"/>
    </location>
</feature>
<keyword evidence="7" id="KW-0472">Membrane</keyword>
<evidence type="ECO:0000313" key="10">
    <source>
        <dbReference type="Proteomes" id="UP000292120"/>
    </source>
</evidence>
<comment type="caution">
    <text evidence="9">The sequence shown here is derived from an EMBL/GenBank/DDBJ whole genome shotgun (WGS) entry which is preliminary data.</text>
</comment>
<keyword evidence="7" id="KW-0812">Transmembrane</keyword>
<dbReference type="InterPro" id="IPR050131">
    <property type="entry name" value="Peptidase_S8_subtilisin-like"/>
</dbReference>